<reference evidence="3 4" key="1">
    <citation type="submission" date="2024-09" db="EMBL/GenBank/DDBJ databases">
        <authorList>
            <person name="Sun Q."/>
            <person name="Mori K."/>
        </authorList>
    </citation>
    <scope>NUCLEOTIDE SEQUENCE [LARGE SCALE GENOMIC DNA]</scope>
    <source>
        <strain evidence="3 4">CCM 7415</strain>
    </source>
</reference>
<feature type="domain" description="YjiS-like" evidence="2">
    <location>
        <begin position="39"/>
        <end position="67"/>
    </location>
</feature>
<dbReference type="InterPro" id="IPR009506">
    <property type="entry name" value="YjiS-like"/>
</dbReference>
<comment type="caution">
    <text evidence="3">The sequence shown here is derived from an EMBL/GenBank/DDBJ whole genome shotgun (WGS) entry which is preliminary data.</text>
</comment>
<sequence>MNLAVQGFLNRLQLARQSDQHPRNRAATEQTPSSPSPSRWQRWHSRRQLARLSDAQLWDIGVSREEALEEARKPFWR</sequence>
<dbReference type="Proteomes" id="UP001589814">
    <property type="component" value="Unassembled WGS sequence"/>
</dbReference>
<dbReference type="Pfam" id="PF06568">
    <property type="entry name" value="YjiS-like"/>
    <property type="match status" value="1"/>
</dbReference>
<evidence type="ECO:0000313" key="4">
    <source>
        <dbReference type="Proteomes" id="UP001589814"/>
    </source>
</evidence>
<evidence type="ECO:0000313" key="3">
    <source>
        <dbReference type="EMBL" id="MFC0267200.1"/>
    </source>
</evidence>
<protein>
    <submittedName>
        <fullName evidence="3">DUF1127 domain-containing protein</fullName>
    </submittedName>
</protein>
<dbReference type="EMBL" id="JBHLVX010000013">
    <property type="protein sequence ID" value="MFC0267200.1"/>
    <property type="molecule type" value="Genomic_DNA"/>
</dbReference>
<organism evidence="3 4">
    <name type="scientific">Kushneria aurantia</name>
    <dbReference type="NCBI Taxonomy" id="504092"/>
    <lineage>
        <taxon>Bacteria</taxon>
        <taxon>Pseudomonadati</taxon>
        <taxon>Pseudomonadota</taxon>
        <taxon>Gammaproteobacteria</taxon>
        <taxon>Oceanospirillales</taxon>
        <taxon>Halomonadaceae</taxon>
        <taxon>Kushneria</taxon>
    </lineage>
</organism>
<gene>
    <name evidence="3" type="ORF">ACFFHW_04140</name>
</gene>
<name>A0ABV6G0L5_9GAMM</name>
<evidence type="ECO:0000259" key="2">
    <source>
        <dbReference type="Pfam" id="PF06568"/>
    </source>
</evidence>
<dbReference type="RefSeq" id="WP_019950048.1">
    <property type="nucleotide sequence ID" value="NZ_JBHLVX010000013.1"/>
</dbReference>
<keyword evidence="4" id="KW-1185">Reference proteome</keyword>
<evidence type="ECO:0000256" key="1">
    <source>
        <dbReference type="SAM" id="MobiDB-lite"/>
    </source>
</evidence>
<feature type="region of interest" description="Disordered" evidence="1">
    <location>
        <begin position="15"/>
        <end position="43"/>
    </location>
</feature>
<proteinExistence type="predicted"/>
<accession>A0ABV6G0L5</accession>